<dbReference type="GO" id="GO:0005576">
    <property type="term" value="C:extracellular region"/>
    <property type="evidence" value="ECO:0007669"/>
    <property type="project" value="UniProtKB-SubCell"/>
</dbReference>
<keyword evidence="3" id="KW-0964">Secreted</keyword>
<evidence type="ECO:0000259" key="13">
    <source>
        <dbReference type="Pfam" id="PF00082"/>
    </source>
</evidence>
<keyword evidence="10" id="KW-0325">Glycoprotein</keyword>
<dbReference type="OrthoDB" id="4184631at2759"/>
<keyword evidence="4 11" id="KW-0645">Protease</keyword>
<comment type="similarity">
    <text evidence="2 11">Belongs to the peptidase S8 family.</text>
</comment>
<keyword evidence="5" id="KW-0732">Signal</keyword>
<evidence type="ECO:0000256" key="10">
    <source>
        <dbReference type="ARBA" id="ARBA00023180"/>
    </source>
</evidence>
<keyword evidence="8" id="KW-0843">Virulence</keyword>
<evidence type="ECO:0000256" key="2">
    <source>
        <dbReference type="ARBA" id="ARBA00011073"/>
    </source>
</evidence>
<organism evidence="15 16">
    <name type="scientific">Blastomyces parvus</name>
    <dbReference type="NCBI Taxonomy" id="2060905"/>
    <lineage>
        <taxon>Eukaryota</taxon>
        <taxon>Fungi</taxon>
        <taxon>Dikarya</taxon>
        <taxon>Ascomycota</taxon>
        <taxon>Pezizomycotina</taxon>
        <taxon>Eurotiomycetes</taxon>
        <taxon>Eurotiomycetidae</taxon>
        <taxon>Onygenales</taxon>
        <taxon>Ajellomycetaceae</taxon>
        <taxon>Blastomyces</taxon>
    </lineage>
</organism>
<dbReference type="Gene3D" id="3.40.50.200">
    <property type="entry name" value="Peptidase S8/S53 domain"/>
    <property type="match status" value="1"/>
</dbReference>
<evidence type="ECO:0000259" key="14">
    <source>
        <dbReference type="Pfam" id="PF24476"/>
    </source>
</evidence>
<evidence type="ECO:0000256" key="12">
    <source>
        <dbReference type="SAM" id="MobiDB-lite"/>
    </source>
</evidence>
<keyword evidence="9" id="KW-0865">Zymogen</keyword>
<dbReference type="SUPFAM" id="SSF52743">
    <property type="entry name" value="Subtilisin-like"/>
    <property type="match status" value="1"/>
</dbReference>
<feature type="active site" description="Charge relay system" evidence="11">
    <location>
        <position position="848"/>
    </location>
</feature>
<comment type="subcellular location">
    <subcellularLocation>
        <location evidence="1">Secreted</location>
    </subcellularLocation>
</comment>
<dbReference type="InterPro" id="IPR036852">
    <property type="entry name" value="Peptidase_S8/S53_dom_sf"/>
</dbReference>
<evidence type="ECO:0000256" key="9">
    <source>
        <dbReference type="ARBA" id="ARBA00023145"/>
    </source>
</evidence>
<evidence type="ECO:0000256" key="8">
    <source>
        <dbReference type="ARBA" id="ARBA00023026"/>
    </source>
</evidence>
<evidence type="ECO:0000256" key="6">
    <source>
        <dbReference type="ARBA" id="ARBA00022801"/>
    </source>
</evidence>
<evidence type="ECO:0000256" key="11">
    <source>
        <dbReference type="PROSITE-ProRule" id="PRU01240"/>
    </source>
</evidence>
<dbReference type="InterPro" id="IPR056002">
    <property type="entry name" value="DUF7580"/>
</dbReference>
<evidence type="ECO:0000313" key="16">
    <source>
        <dbReference type="Proteomes" id="UP000224080"/>
    </source>
</evidence>
<keyword evidence="7 11" id="KW-0720">Serine protease</keyword>
<evidence type="ECO:0000256" key="5">
    <source>
        <dbReference type="ARBA" id="ARBA00022729"/>
    </source>
</evidence>
<dbReference type="Pfam" id="PF24476">
    <property type="entry name" value="DUF7580"/>
    <property type="match status" value="1"/>
</dbReference>
<dbReference type="Pfam" id="PF00082">
    <property type="entry name" value="Peptidase_S8"/>
    <property type="match status" value="1"/>
</dbReference>
<dbReference type="InterPro" id="IPR023827">
    <property type="entry name" value="Peptidase_S8_Asp-AS"/>
</dbReference>
<dbReference type="AlphaFoldDB" id="A0A2B7WJX5"/>
<dbReference type="InterPro" id="IPR051048">
    <property type="entry name" value="Peptidase_S8/S53_subtilisin"/>
</dbReference>
<feature type="active site" description="Charge relay system" evidence="11">
    <location>
        <position position="682"/>
    </location>
</feature>
<dbReference type="InterPro" id="IPR015500">
    <property type="entry name" value="Peptidase_S8_subtilisin-rel"/>
</dbReference>
<dbReference type="PANTHER" id="PTHR43399">
    <property type="entry name" value="SUBTILISIN-RELATED"/>
    <property type="match status" value="1"/>
</dbReference>
<evidence type="ECO:0000256" key="4">
    <source>
        <dbReference type="ARBA" id="ARBA00022670"/>
    </source>
</evidence>
<reference evidence="15 16" key="1">
    <citation type="submission" date="2017-10" db="EMBL/GenBank/DDBJ databases">
        <title>Comparative genomics in systemic dimorphic fungi from Ajellomycetaceae.</title>
        <authorList>
            <person name="Munoz J.F."/>
            <person name="Mcewen J.G."/>
            <person name="Clay O.K."/>
            <person name="Cuomo C.A."/>
        </authorList>
    </citation>
    <scope>NUCLEOTIDE SEQUENCE [LARGE SCALE GENOMIC DNA]</scope>
    <source>
        <strain evidence="15 16">UAMH130</strain>
    </source>
</reference>
<comment type="caution">
    <text evidence="15">The sequence shown here is derived from an EMBL/GenBank/DDBJ whole genome shotgun (WGS) entry which is preliminary data.</text>
</comment>
<dbReference type="PROSITE" id="PS51892">
    <property type="entry name" value="SUBTILASE"/>
    <property type="match status" value="1"/>
</dbReference>
<evidence type="ECO:0000256" key="3">
    <source>
        <dbReference type="ARBA" id="ARBA00022525"/>
    </source>
</evidence>
<dbReference type="Proteomes" id="UP000224080">
    <property type="component" value="Unassembled WGS sequence"/>
</dbReference>
<protein>
    <submittedName>
        <fullName evidence="15">Uncharacterized protein</fullName>
    </submittedName>
</protein>
<feature type="domain" description="Peptidase S8/S53" evidence="13">
    <location>
        <begin position="632"/>
        <end position="866"/>
    </location>
</feature>
<gene>
    <name evidence="15" type="ORF">GX51_07582</name>
</gene>
<dbReference type="PRINTS" id="PR00723">
    <property type="entry name" value="SUBTILISIN"/>
</dbReference>
<name>A0A2B7WJX5_9EURO</name>
<dbReference type="EMBL" id="PDNC01000158">
    <property type="protein sequence ID" value="PGG96934.1"/>
    <property type="molecule type" value="Genomic_DNA"/>
</dbReference>
<feature type="active site" description="Charge relay system" evidence="11">
    <location>
        <position position="639"/>
    </location>
</feature>
<keyword evidence="6 11" id="KW-0378">Hydrolase</keyword>
<dbReference type="GO" id="GO:0006508">
    <property type="term" value="P:proteolysis"/>
    <property type="evidence" value="ECO:0007669"/>
    <property type="project" value="UniProtKB-KW"/>
</dbReference>
<keyword evidence="16" id="KW-1185">Reference proteome</keyword>
<evidence type="ECO:0000256" key="7">
    <source>
        <dbReference type="ARBA" id="ARBA00022825"/>
    </source>
</evidence>
<dbReference type="GO" id="GO:0004252">
    <property type="term" value="F:serine-type endopeptidase activity"/>
    <property type="evidence" value="ECO:0007669"/>
    <property type="project" value="UniProtKB-UniRule"/>
</dbReference>
<accession>A0A2B7WJX5</accession>
<sequence length="945" mass="105847">MAQPVQLDRCYEFRLIQTLGRLLAGRYVACPRPMADPCPPDWYFECEVLRALELRKKNLVFSPACFDSVQENFVAVCKLLDRLVQPSIRGRYAVQDPECAYPNLLALKTFMESPSRSRIFGLISGPNIELFKLPQDSDEMLAELDSLTVANDGLSSAFGNALKIPPATTPQDTMDLPVFQDTTTRDRVAVVLKALFQNFRCKSHEVRLGLPDSSSTGASQQRIHLWLSLCLDSDNWQEALCGPHEDEGLFKCTENICNQLQDCSNRGKRLNLAIKSEDEVLGTWNSTLSNISADPSSSTSLEQMIHSAPEKKGILYRRKLLLALRLGYYLLDFYDTEWDSKHIHFMECVESDNQDVLLYLSFSSALPASRELLTFDIGHPVLMSFAKILLEIYTAQGLSVRISQCDRKENIKSFGEMRRLTENLAEPKPAHDASFPCMSDYYYFEAVNGCLEVHNHIDRALKRNTLGREMAIVIREHIYKKVVGNLELATEYTWPVSARKRRRSDSTLQDTSLGHEAGASRARNQNAALDLRSGRPSVQKDVGSVSDRELVALPPQKKKRLANSCGELVLNHLTCNSNPNTSASPVLFLSIVPETFADQNSVHRESAHRMKWLASIQGKLLLSKTPREDTETVRIAIIDTGIDISHPFISNGYGPKGDEPASVKFHDFTERASSTPIDEEGHGTFIAGIILQLVPNVDLFVARVGQTRNSLAGDLSADVKVAKAIEKAVEWGADIMSMSFGFDRKTEYLEKAINLATSKQIIILAAAGNSGNHQQPQYPADEDRVFKIFVTDHLGYKADSCPPLTDPRYSFGALGSDIESIWPLRIEPPAVSTRSTTDAPWTRMSGSSFSTPVAAAIVAIIFQFYYECDRVIDVGEKFPDLKTIHAVRAILESMSRKSEDHKYNYLMPDIGSDNYNLEAERLKDNYGNSWLAHYFALKIREAVQW</sequence>
<dbReference type="PANTHER" id="PTHR43399:SF4">
    <property type="entry name" value="CELL WALL-ASSOCIATED PROTEASE"/>
    <property type="match status" value="1"/>
</dbReference>
<feature type="region of interest" description="Disordered" evidence="12">
    <location>
        <begin position="499"/>
        <end position="523"/>
    </location>
</feature>
<feature type="domain" description="DUF7580" evidence="14">
    <location>
        <begin position="180"/>
        <end position="490"/>
    </location>
</feature>
<dbReference type="InterPro" id="IPR000209">
    <property type="entry name" value="Peptidase_S8/S53_dom"/>
</dbReference>
<dbReference type="STRING" id="2060905.A0A2B7WJX5"/>
<evidence type="ECO:0000313" key="15">
    <source>
        <dbReference type="EMBL" id="PGG96934.1"/>
    </source>
</evidence>
<evidence type="ECO:0000256" key="1">
    <source>
        <dbReference type="ARBA" id="ARBA00004613"/>
    </source>
</evidence>
<dbReference type="PROSITE" id="PS00136">
    <property type="entry name" value="SUBTILASE_ASP"/>
    <property type="match status" value="1"/>
</dbReference>
<proteinExistence type="inferred from homology"/>